<dbReference type="EC" id="3.2.1.24" evidence="4"/>
<protein>
    <recommendedName>
        <fullName evidence="4">alpha-mannosidase</fullName>
        <ecNumber evidence="4">3.2.1.24</ecNumber>
    </recommendedName>
</protein>
<dbReference type="EMBL" id="GG662718">
    <property type="protein sequence ID" value="EAR94085.2"/>
    <property type="molecule type" value="Genomic_DNA"/>
</dbReference>
<keyword evidence="10" id="KW-0326">Glycosidase</keyword>
<reference evidence="14" key="1">
    <citation type="journal article" date="2006" name="PLoS Biol.">
        <title>Macronuclear genome sequence of the ciliate Tetrahymena thermophila, a model eukaryote.</title>
        <authorList>
            <person name="Eisen J.A."/>
            <person name="Coyne R.S."/>
            <person name="Wu M."/>
            <person name="Wu D."/>
            <person name="Thiagarajan M."/>
            <person name="Wortman J.R."/>
            <person name="Badger J.H."/>
            <person name="Ren Q."/>
            <person name="Amedeo P."/>
            <person name="Jones K.M."/>
            <person name="Tallon L.J."/>
            <person name="Delcher A.L."/>
            <person name="Salzberg S.L."/>
            <person name="Silva J.C."/>
            <person name="Haas B.J."/>
            <person name="Majoros W.H."/>
            <person name="Farzad M."/>
            <person name="Carlton J.M."/>
            <person name="Smith R.K. Jr."/>
            <person name="Garg J."/>
            <person name="Pearlman R.E."/>
            <person name="Karrer K.M."/>
            <person name="Sun L."/>
            <person name="Manning G."/>
            <person name="Elde N.C."/>
            <person name="Turkewitz A.P."/>
            <person name="Asai D.J."/>
            <person name="Wilkes D.E."/>
            <person name="Wang Y."/>
            <person name="Cai H."/>
            <person name="Collins K."/>
            <person name="Stewart B.A."/>
            <person name="Lee S.R."/>
            <person name="Wilamowska K."/>
            <person name="Weinberg Z."/>
            <person name="Ruzzo W.L."/>
            <person name="Wloga D."/>
            <person name="Gaertig J."/>
            <person name="Frankel J."/>
            <person name="Tsao C.-C."/>
            <person name="Gorovsky M.A."/>
            <person name="Keeling P.J."/>
            <person name="Waller R.F."/>
            <person name="Patron N.J."/>
            <person name="Cherry J.M."/>
            <person name="Stover N.A."/>
            <person name="Krieger C.J."/>
            <person name="del Toro C."/>
            <person name="Ryder H.F."/>
            <person name="Williamson S.C."/>
            <person name="Barbeau R.A."/>
            <person name="Hamilton E.P."/>
            <person name="Orias E."/>
        </authorList>
    </citation>
    <scope>NUCLEOTIDE SEQUENCE [LARGE SCALE GENOMIC DNA]</scope>
    <source>
        <strain evidence="14">SB210</strain>
    </source>
</reference>
<dbReference type="InterPro" id="IPR011330">
    <property type="entry name" value="Glyco_hydro/deAcase_b/a-brl"/>
</dbReference>
<keyword evidence="11" id="KW-0732">Signal</keyword>
<dbReference type="PANTHER" id="PTHR11607">
    <property type="entry name" value="ALPHA-MANNOSIDASE"/>
    <property type="match status" value="1"/>
</dbReference>
<dbReference type="CDD" id="cd10810">
    <property type="entry name" value="GH38N_AMII_LAM_like"/>
    <property type="match status" value="1"/>
</dbReference>
<keyword evidence="9" id="KW-0325">Glycoprotein</keyword>
<accession>Q23BN3</accession>
<evidence type="ECO:0000256" key="7">
    <source>
        <dbReference type="ARBA" id="ARBA00022833"/>
    </source>
</evidence>
<dbReference type="InterPro" id="IPR028995">
    <property type="entry name" value="Glyco_hydro_57/38_cen_sf"/>
</dbReference>
<dbReference type="SUPFAM" id="SSF88688">
    <property type="entry name" value="Families 57/38 glycoside transferase middle domain"/>
    <property type="match status" value="1"/>
</dbReference>
<dbReference type="PANTHER" id="PTHR11607:SF3">
    <property type="entry name" value="LYSOSOMAL ALPHA-MANNOSIDASE"/>
    <property type="match status" value="1"/>
</dbReference>
<dbReference type="RefSeq" id="XP_001014330.2">
    <property type="nucleotide sequence ID" value="XM_001014330.2"/>
</dbReference>
<dbReference type="GO" id="GO:0030246">
    <property type="term" value="F:carbohydrate binding"/>
    <property type="evidence" value="ECO:0007669"/>
    <property type="project" value="InterPro"/>
</dbReference>
<dbReference type="Gene3D" id="2.60.40.1360">
    <property type="match status" value="1"/>
</dbReference>
<dbReference type="Proteomes" id="UP000009168">
    <property type="component" value="Unassembled WGS sequence"/>
</dbReference>
<evidence type="ECO:0000256" key="11">
    <source>
        <dbReference type="SAM" id="SignalP"/>
    </source>
</evidence>
<evidence type="ECO:0000256" key="3">
    <source>
        <dbReference type="ARBA" id="ARBA00009792"/>
    </source>
</evidence>
<comment type="cofactor">
    <cofactor evidence="2">
        <name>Zn(2+)</name>
        <dbReference type="ChEBI" id="CHEBI:29105"/>
    </cofactor>
</comment>
<dbReference type="SUPFAM" id="SSF74650">
    <property type="entry name" value="Galactose mutarotase-like"/>
    <property type="match status" value="1"/>
</dbReference>
<evidence type="ECO:0000259" key="12">
    <source>
        <dbReference type="SMART" id="SM00872"/>
    </source>
</evidence>
<evidence type="ECO:0000313" key="13">
    <source>
        <dbReference type="EMBL" id="EAR94085.2"/>
    </source>
</evidence>
<dbReference type="Pfam" id="PF01074">
    <property type="entry name" value="Glyco_hydro_38N"/>
    <property type="match status" value="1"/>
</dbReference>
<dbReference type="FunFam" id="1.20.1270.50:FF:000002">
    <property type="entry name" value="Alpha-mannosidase"/>
    <property type="match status" value="1"/>
</dbReference>
<dbReference type="FunFam" id="1.20.1270.50:FF:000003">
    <property type="entry name" value="Alpha-mannosidase"/>
    <property type="match status" value="1"/>
</dbReference>
<dbReference type="Gene3D" id="1.20.1270.50">
    <property type="entry name" value="Glycoside hydrolase family 38, central domain"/>
    <property type="match status" value="2"/>
</dbReference>
<dbReference type="SMART" id="SM00872">
    <property type="entry name" value="Alpha-mann_mid"/>
    <property type="match status" value="1"/>
</dbReference>
<evidence type="ECO:0000256" key="4">
    <source>
        <dbReference type="ARBA" id="ARBA00012752"/>
    </source>
</evidence>
<comment type="similarity">
    <text evidence="3">Belongs to the glycosyl hydrolase 38 family.</text>
</comment>
<dbReference type="InterPro" id="IPR000602">
    <property type="entry name" value="Glyco_hydro_38_N"/>
</dbReference>
<evidence type="ECO:0000256" key="1">
    <source>
        <dbReference type="ARBA" id="ARBA00000365"/>
    </source>
</evidence>
<evidence type="ECO:0000256" key="6">
    <source>
        <dbReference type="ARBA" id="ARBA00022801"/>
    </source>
</evidence>
<keyword evidence="8" id="KW-1015">Disulfide bond</keyword>
<dbReference type="InterPro" id="IPR011013">
    <property type="entry name" value="Gal_mutarotase_sf_dom"/>
</dbReference>
<keyword evidence="5" id="KW-0479">Metal-binding</keyword>
<dbReference type="InterPro" id="IPR011682">
    <property type="entry name" value="Glyco_hydro_38_C"/>
</dbReference>
<dbReference type="SUPFAM" id="SSF88713">
    <property type="entry name" value="Glycoside hydrolase/deacetylase"/>
    <property type="match status" value="1"/>
</dbReference>
<dbReference type="KEGG" id="tet:TTHERM_00230960"/>
<keyword evidence="14" id="KW-1185">Reference proteome</keyword>
<organism evidence="13 14">
    <name type="scientific">Tetrahymena thermophila (strain SB210)</name>
    <dbReference type="NCBI Taxonomy" id="312017"/>
    <lineage>
        <taxon>Eukaryota</taxon>
        <taxon>Sar</taxon>
        <taxon>Alveolata</taxon>
        <taxon>Ciliophora</taxon>
        <taxon>Intramacronucleata</taxon>
        <taxon>Oligohymenophorea</taxon>
        <taxon>Hymenostomatida</taxon>
        <taxon>Tetrahymenina</taxon>
        <taxon>Tetrahymenidae</taxon>
        <taxon>Tetrahymena</taxon>
    </lineage>
</organism>
<dbReference type="GO" id="GO:0046872">
    <property type="term" value="F:metal ion binding"/>
    <property type="evidence" value="ECO:0007669"/>
    <property type="project" value="UniProtKB-KW"/>
</dbReference>
<evidence type="ECO:0000256" key="10">
    <source>
        <dbReference type="ARBA" id="ARBA00023295"/>
    </source>
</evidence>
<dbReference type="GO" id="GO:0004559">
    <property type="term" value="F:alpha-mannosidase activity"/>
    <property type="evidence" value="ECO:0007669"/>
    <property type="project" value="UniProtKB-EC"/>
</dbReference>
<dbReference type="Pfam" id="PF09261">
    <property type="entry name" value="Alpha-mann_mid"/>
    <property type="match status" value="1"/>
</dbReference>
<evidence type="ECO:0000313" key="14">
    <source>
        <dbReference type="Proteomes" id="UP000009168"/>
    </source>
</evidence>
<dbReference type="GO" id="GO:0006013">
    <property type="term" value="P:mannose metabolic process"/>
    <property type="evidence" value="ECO:0007669"/>
    <property type="project" value="InterPro"/>
</dbReference>
<evidence type="ECO:0000256" key="2">
    <source>
        <dbReference type="ARBA" id="ARBA00001947"/>
    </source>
</evidence>
<evidence type="ECO:0000256" key="8">
    <source>
        <dbReference type="ARBA" id="ARBA00023157"/>
    </source>
</evidence>
<gene>
    <name evidence="13" type="ORF">TTHERM_00230960</name>
</gene>
<dbReference type="InterPro" id="IPR015341">
    <property type="entry name" value="Glyco_hydro_38_cen"/>
</dbReference>
<dbReference type="OrthoDB" id="441398at2759"/>
<proteinExistence type="inferred from homology"/>
<dbReference type="InParanoid" id="Q23BN3"/>
<keyword evidence="7" id="KW-0862">Zinc</keyword>
<comment type="catalytic activity">
    <reaction evidence="1">
        <text>Hydrolysis of terminal, non-reducing alpha-D-mannose residues in alpha-D-mannosides.</text>
        <dbReference type="EC" id="3.2.1.24"/>
    </reaction>
</comment>
<dbReference type="GeneID" id="7841932"/>
<sequence>MSQKHLLLAALLGVILLAASFAQANPERPKRFYDDDILAKHKAHGPRPGSENEKLYIHLIPHSHDDVGWLKTVDQYYYGSNTTIQWAGVQYTIDTVLDELLKNSTRKYVQVETAFLYRWWIDSPVERQEQYRKLVESGQIEIINGGWCMSDEATPYYEDLVDQMTVGHQWLKEQFGDKGIPTIGWHIDPFGHQATNAALFSQMGFNAWWFSRIDYQDKDVRLSESTMEMIWSPVQASGEDNYIFTAVNYNHYNPPDHFNFDILSNDDPIMDNPRLEGYNIDWKSAEFVEYFRNMSAHFRSNHLLHTMGEDFNYANALMWYKNMDKLINYINARQDFFNVEILYSTPSIYLAEVNKQNITWPTKYDDFFPYADQIHGYWTGYFTSRVAIKGNVRDSGRYLQHLRNIFSVAKMTSSSKFLEENYQLFLSNLDGFEQNMGILQHHDAVAGTEKQHVAYDYVYRLQNSTDRINEVLHPVLEEYASKEINEEVEYYQCRWNTTANNCTFTYEGLNYGRPILLNVYNPTVSRSIVVKIKVPNVSFSIIDSDNKHIYGEVFCLNNYDRTDCDLYFEDNFDGYSYKYYKLVPGSGKNSVNNIIGRHVSFQKKSQKVKVSDKVSLTVNRFNTIFKLKTCSRRTSENDEENSVCTVNDFEVLYHYYPAYQGQGQKSGAYVFRPATEYIDTPTAYSETKNQFIFHGKLVTIVLIQGTHTDSQLRVYASDYYRHVVELETFIGSIPIEDKVGKEVVLLINTPVINNQTFYTDSNGLELQKRILNYRPTWNLSVNEPSSGNYYPVNGMITIQDINSNKRISLVNDRSQGGTSLQEGQLELMIHRRLLFDDARGVGEPLNETEPYNNSTGLTQRVRHYIVFEEGDQTLSRKIQTHVDTYPIVFQSLSQTANFNNVRLPNRFNPLKTNTDPFLKVYYRPFGDLYLLRLNNLNEVDASSYTLPEGVEIVEEVTLTANQNKKEWEEKRYKWTIENSSEQNLKFSESSRLNRLLSQAEQQDNKLYVKPLELRAFIVSFNAGTSQQQQ</sequence>
<dbReference type="AlphaFoldDB" id="Q23BN3"/>
<evidence type="ECO:0000256" key="5">
    <source>
        <dbReference type="ARBA" id="ARBA00022723"/>
    </source>
</evidence>
<dbReference type="Gene3D" id="2.70.98.30">
    <property type="entry name" value="Golgi alpha-mannosidase II, domain 4"/>
    <property type="match status" value="1"/>
</dbReference>
<dbReference type="HOGENOM" id="CLU_004690_2_1_1"/>
<dbReference type="Pfam" id="PF07748">
    <property type="entry name" value="Glyco_hydro_38C"/>
    <property type="match status" value="1"/>
</dbReference>
<dbReference type="eggNOG" id="KOG1959">
    <property type="taxonomic scope" value="Eukaryota"/>
</dbReference>
<dbReference type="InterPro" id="IPR037094">
    <property type="entry name" value="Glyco_hydro_38_cen_sf"/>
</dbReference>
<feature type="domain" description="Glycoside hydrolase family 38 central" evidence="12">
    <location>
        <begin position="376"/>
        <end position="461"/>
    </location>
</feature>
<keyword evidence="6 13" id="KW-0378">Hydrolase</keyword>
<name>Q23BN3_TETTS</name>
<dbReference type="InterPro" id="IPR027291">
    <property type="entry name" value="Glyco_hydro_38_N_sf"/>
</dbReference>
<feature type="chain" id="PRO_5004202063" description="alpha-mannosidase" evidence="11">
    <location>
        <begin position="25"/>
        <end position="1029"/>
    </location>
</feature>
<dbReference type="FunFam" id="3.20.110.10:FF:000001">
    <property type="entry name" value="Alpha-mannosidase"/>
    <property type="match status" value="1"/>
</dbReference>
<feature type="signal peptide" evidence="11">
    <location>
        <begin position="1"/>
        <end position="24"/>
    </location>
</feature>
<evidence type="ECO:0000256" key="9">
    <source>
        <dbReference type="ARBA" id="ARBA00023180"/>
    </source>
</evidence>
<dbReference type="Gene3D" id="3.20.110.10">
    <property type="entry name" value="Glycoside hydrolase 38, N terminal domain"/>
    <property type="match status" value="1"/>
</dbReference>
<dbReference type="InterPro" id="IPR050843">
    <property type="entry name" value="Glycosyl_Hydrlase_38"/>
</dbReference>